<organism evidence="1 3">
    <name type="scientific">Lipomyces starkeyi NRRL Y-11557</name>
    <dbReference type="NCBI Taxonomy" id="675824"/>
    <lineage>
        <taxon>Eukaryota</taxon>
        <taxon>Fungi</taxon>
        <taxon>Dikarya</taxon>
        <taxon>Ascomycota</taxon>
        <taxon>Saccharomycotina</taxon>
        <taxon>Lipomycetes</taxon>
        <taxon>Lipomycetales</taxon>
        <taxon>Lipomycetaceae</taxon>
        <taxon>Lipomyces</taxon>
    </lineage>
</organism>
<gene>
    <name evidence="2" type="ORF">LIPSTDRAFT_76413</name>
    <name evidence="1" type="ORF">LIPSTDRAFT_76488</name>
</gene>
<evidence type="ECO:0000313" key="2">
    <source>
        <dbReference type="EMBL" id="ODQ69167.1"/>
    </source>
</evidence>
<dbReference type="EMBL" id="KV454305">
    <property type="protein sequence ID" value="ODQ69167.1"/>
    <property type="molecule type" value="Genomic_DNA"/>
</dbReference>
<feature type="non-terminal residue" evidence="1">
    <location>
        <position position="58"/>
    </location>
</feature>
<accession>A0A1E3PUC4</accession>
<name>A0A1E3PUC4_LIPST</name>
<dbReference type="Proteomes" id="UP000094385">
    <property type="component" value="Unassembled WGS sequence"/>
</dbReference>
<dbReference type="OrthoDB" id="4965935at2759"/>
<evidence type="ECO:0000313" key="1">
    <source>
        <dbReference type="EMBL" id="ODQ69001.1"/>
    </source>
</evidence>
<keyword evidence="3" id="KW-1185">Reference proteome</keyword>
<dbReference type="EMBL" id="KV454306">
    <property type="protein sequence ID" value="ODQ69001.1"/>
    <property type="molecule type" value="Genomic_DNA"/>
</dbReference>
<evidence type="ECO:0000313" key="3">
    <source>
        <dbReference type="Proteomes" id="UP000094385"/>
    </source>
</evidence>
<protein>
    <submittedName>
        <fullName evidence="1">Uncharacterized protein</fullName>
    </submittedName>
</protein>
<sequence>MLVTALKSNVRTALHQYVDNWYTEVKEDYLSPDDWQTLEETATFLQPFYRATLETEGD</sequence>
<proteinExistence type="predicted"/>
<reference evidence="1 3" key="1">
    <citation type="journal article" date="2016" name="Proc. Natl. Acad. Sci. U.S.A.">
        <title>Comparative genomics of biotechnologically important yeasts.</title>
        <authorList>
            <person name="Riley R."/>
            <person name="Haridas S."/>
            <person name="Wolfe K.H."/>
            <person name="Lopes M.R."/>
            <person name="Hittinger C.T."/>
            <person name="Goeker M."/>
            <person name="Salamov A.A."/>
            <person name="Wisecaver J.H."/>
            <person name="Long T.M."/>
            <person name="Calvey C.H."/>
            <person name="Aerts A.L."/>
            <person name="Barry K.W."/>
            <person name="Choi C."/>
            <person name="Clum A."/>
            <person name="Coughlan A.Y."/>
            <person name="Deshpande S."/>
            <person name="Douglass A.P."/>
            <person name="Hanson S.J."/>
            <person name="Klenk H.-P."/>
            <person name="LaButti K.M."/>
            <person name="Lapidus A."/>
            <person name="Lindquist E.A."/>
            <person name="Lipzen A.M."/>
            <person name="Meier-Kolthoff J.P."/>
            <person name="Ohm R.A."/>
            <person name="Otillar R.P."/>
            <person name="Pangilinan J.L."/>
            <person name="Peng Y."/>
            <person name="Rokas A."/>
            <person name="Rosa C.A."/>
            <person name="Scheuner C."/>
            <person name="Sibirny A.A."/>
            <person name="Slot J.C."/>
            <person name="Stielow J.B."/>
            <person name="Sun H."/>
            <person name="Kurtzman C.P."/>
            <person name="Blackwell M."/>
            <person name="Grigoriev I.V."/>
            <person name="Jeffries T.W."/>
        </authorList>
    </citation>
    <scope>NUCLEOTIDE SEQUENCE [LARGE SCALE GENOMIC DNA]</scope>
    <source>
        <strain evidence="1 3">NRRL Y-11557</strain>
    </source>
</reference>
<dbReference type="AlphaFoldDB" id="A0A1E3PUC4"/>